<evidence type="ECO:0000259" key="10">
    <source>
        <dbReference type="SMART" id="SM00471"/>
    </source>
</evidence>
<evidence type="ECO:0000256" key="9">
    <source>
        <dbReference type="SAM" id="Phobius"/>
    </source>
</evidence>
<feature type="compositionally biased region" description="Polar residues" evidence="8">
    <location>
        <begin position="210"/>
        <end position="226"/>
    </location>
</feature>
<dbReference type="Pfam" id="PF18967">
    <property type="entry name" value="PycTM"/>
    <property type="match status" value="1"/>
</dbReference>
<dbReference type="Pfam" id="PF01966">
    <property type="entry name" value="HD"/>
    <property type="match status" value="1"/>
</dbReference>
<dbReference type="PANTHER" id="PTHR21174:SF0">
    <property type="entry name" value="HD PHOSPHOHYDROLASE FAMILY PROTEIN-RELATED"/>
    <property type="match status" value="1"/>
</dbReference>
<feature type="region of interest" description="Disordered" evidence="8">
    <location>
        <begin position="207"/>
        <end position="250"/>
    </location>
</feature>
<dbReference type="AlphaFoldDB" id="A0A1T5PCH9"/>
<dbReference type="InterPro" id="IPR006674">
    <property type="entry name" value="HD_domain"/>
</dbReference>
<keyword evidence="12" id="KW-1185">Reference proteome</keyword>
<comment type="subcellular location">
    <subcellularLocation>
        <location evidence="1">Cell membrane</location>
    </subcellularLocation>
</comment>
<dbReference type="InterPro" id="IPR009218">
    <property type="entry name" value="HD_phosphohydro"/>
</dbReference>
<proteinExistence type="predicted"/>
<reference evidence="11 12" key="1">
    <citation type="submission" date="2017-02" db="EMBL/GenBank/DDBJ databases">
        <authorList>
            <person name="Peterson S.W."/>
        </authorList>
    </citation>
    <scope>NUCLEOTIDE SEQUENCE [LARGE SCALE GENOMIC DNA]</scope>
    <source>
        <strain evidence="11 12">DSM 18108</strain>
    </source>
</reference>
<dbReference type="SMART" id="SM00471">
    <property type="entry name" value="HDc"/>
    <property type="match status" value="1"/>
</dbReference>
<feature type="domain" description="HD/PDEase" evidence="10">
    <location>
        <begin position="26"/>
        <end position="141"/>
    </location>
</feature>
<evidence type="ECO:0000256" key="1">
    <source>
        <dbReference type="ARBA" id="ARBA00004236"/>
    </source>
</evidence>
<evidence type="ECO:0000256" key="8">
    <source>
        <dbReference type="SAM" id="MobiDB-lite"/>
    </source>
</evidence>
<organism evidence="11 12">
    <name type="scientific">Chitinophaga ginsengisegetis</name>
    <dbReference type="NCBI Taxonomy" id="393003"/>
    <lineage>
        <taxon>Bacteria</taxon>
        <taxon>Pseudomonadati</taxon>
        <taxon>Bacteroidota</taxon>
        <taxon>Chitinophagia</taxon>
        <taxon>Chitinophagales</taxon>
        <taxon>Chitinophagaceae</taxon>
        <taxon>Chitinophaga</taxon>
    </lineage>
</organism>
<sequence>MQKNAIIDAARDYVIAQYQQHPRPNLVYHNLVHTQQVVQAAGQIAAHYRLQDDELAAVYVAAWFHDAGYLLGEGSAHEENGAKEALQFLQQQQAPENVQSMVQGAILATKMPQSPHNLVEQIVCDADLSHLGSKEYSDRNKLLRHEMELTYQKDIPAVKWLNTNITFLTEHHYWTDYAQTLFKQQKEENLEKLKKKLEKKTKEAAEDNLTAITATPGAGTSDTPPATFTEKKKKDKDKEKSGKSERGVETMFRTTSTNHIRLSSMADSKAHIMISVNSIIISVILSVLVRRLEDYPNMVIPSIIFLFTAVLTVIFSVLATRPNVTSGTFTKADIEKKDANLLFFGNFYKMHLEEYQWGIKQMMDDSEFLYSSMTRDIYYLGVVLGHKYKLLRISYNIFMFGLIISVFAFLIAAIFFPVKA</sequence>
<keyword evidence="2" id="KW-1003">Cell membrane</keyword>
<accession>A0A1T5PCH9</accession>
<dbReference type="SUPFAM" id="SSF109604">
    <property type="entry name" value="HD-domain/PDEase-like"/>
    <property type="match status" value="1"/>
</dbReference>
<dbReference type="CDD" id="cd00077">
    <property type="entry name" value="HDc"/>
    <property type="match status" value="1"/>
</dbReference>
<dbReference type="EMBL" id="FUZZ01000007">
    <property type="protein sequence ID" value="SKD10460.1"/>
    <property type="molecule type" value="Genomic_DNA"/>
</dbReference>
<dbReference type="InterPro" id="IPR003607">
    <property type="entry name" value="HD/PDEase_dom"/>
</dbReference>
<dbReference type="InterPro" id="IPR043760">
    <property type="entry name" value="PycTM_dom"/>
</dbReference>
<feature type="transmembrane region" description="Helical" evidence="9">
    <location>
        <begin position="397"/>
        <end position="418"/>
    </location>
</feature>
<keyword evidence="4" id="KW-0547">Nucleotide-binding</keyword>
<evidence type="ECO:0000256" key="4">
    <source>
        <dbReference type="ARBA" id="ARBA00022741"/>
    </source>
</evidence>
<evidence type="ECO:0000256" key="6">
    <source>
        <dbReference type="ARBA" id="ARBA00023118"/>
    </source>
</evidence>
<dbReference type="GO" id="GO:0051607">
    <property type="term" value="P:defense response to virus"/>
    <property type="evidence" value="ECO:0007669"/>
    <property type="project" value="UniProtKB-KW"/>
</dbReference>
<keyword evidence="6" id="KW-0051">Antiviral defense</keyword>
<evidence type="ECO:0000313" key="12">
    <source>
        <dbReference type="Proteomes" id="UP000190166"/>
    </source>
</evidence>
<gene>
    <name evidence="11" type="ORF">SAMN05660461_6377</name>
</gene>
<dbReference type="GO" id="GO:0005886">
    <property type="term" value="C:plasma membrane"/>
    <property type="evidence" value="ECO:0007669"/>
    <property type="project" value="UniProtKB-SubCell"/>
</dbReference>
<evidence type="ECO:0000313" key="11">
    <source>
        <dbReference type="EMBL" id="SKD10460.1"/>
    </source>
</evidence>
<name>A0A1T5PCH9_9BACT</name>
<feature type="transmembrane region" description="Helical" evidence="9">
    <location>
        <begin position="270"/>
        <end position="292"/>
    </location>
</feature>
<feature type="compositionally biased region" description="Basic and acidic residues" evidence="8">
    <location>
        <begin position="229"/>
        <end position="248"/>
    </location>
</feature>
<dbReference type="STRING" id="393003.SAMN05660461_6377"/>
<feature type="transmembrane region" description="Helical" evidence="9">
    <location>
        <begin position="298"/>
        <end position="319"/>
    </location>
</feature>
<dbReference type="Gene3D" id="1.10.3210.10">
    <property type="entry name" value="Hypothetical protein af1432"/>
    <property type="match status" value="1"/>
</dbReference>
<keyword evidence="3 9" id="KW-0812">Transmembrane</keyword>
<dbReference type="PANTHER" id="PTHR21174">
    <property type="match status" value="1"/>
</dbReference>
<evidence type="ECO:0000256" key="2">
    <source>
        <dbReference type="ARBA" id="ARBA00022475"/>
    </source>
</evidence>
<dbReference type="RefSeq" id="WP_079473619.1">
    <property type="nucleotide sequence ID" value="NZ_FUZZ01000007.1"/>
</dbReference>
<evidence type="ECO:0000256" key="5">
    <source>
        <dbReference type="ARBA" id="ARBA00022989"/>
    </source>
</evidence>
<keyword evidence="5 9" id="KW-1133">Transmembrane helix</keyword>
<protein>
    <recommendedName>
        <fullName evidence="10">HD/PDEase domain-containing protein</fullName>
    </recommendedName>
</protein>
<dbReference type="GO" id="GO:0000166">
    <property type="term" value="F:nucleotide binding"/>
    <property type="evidence" value="ECO:0007669"/>
    <property type="project" value="UniProtKB-KW"/>
</dbReference>
<evidence type="ECO:0000256" key="3">
    <source>
        <dbReference type="ARBA" id="ARBA00022692"/>
    </source>
</evidence>
<evidence type="ECO:0000256" key="7">
    <source>
        <dbReference type="ARBA" id="ARBA00023136"/>
    </source>
</evidence>
<dbReference type="Proteomes" id="UP000190166">
    <property type="component" value="Unassembled WGS sequence"/>
</dbReference>
<keyword evidence="7 9" id="KW-0472">Membrane</keyword>